<dbReference type="InterPro" id="IPR005531">
    <property type="entry name" value="Asp23"/>
</dbReference>
<evidence type="ECO:0000313" key="3">
    <source>
        <dbReference type="Proteomes" id="UP001401887"/>
    </source>
</evidence>
<accession>A0ABP9W5G8</accession>
<evidence type="ECO:0000313" key="2">
    <source>
        <dbReference type="EMBL" id="GAA5512612.1"/>
    </source>
</evidence>
<dbReference type="Proteomes" id="UP001401887">
    <property type="component" value="Unassembled WGS sequence"/>
</dbReference>
<proteinExistence type="inferred from homology"/>
<organism evidence="2 3">
    <name type="scientific">Deinococcus carri</name>
    <dbReference type="NCBI Taxonomy" id="1211323"/>
    <lineage>
        <taxon>Bacteria</taxon>
        <taxon>Thermotogati</taxon>
        <taxon>Deinococcota</taxon>
        <taxon>Deinococci</taxon>
        <taxon>Deinococcales</taxon>
        <taxon>Deinococcaceae</taxon>
        <taxon>Deinococcus</taxon>
    </lineage>
</organism>
<dbReference type="PANTHER" id="PTHR34297">
    <property type="entry name" value="HYPOTHETICAL CYTOSOLIC PROTEIN-RELATED"/>
    <property type="match status" value="1"/>
</dbReference>
<reference evidence="2 3" key="1">
    <citation type="submission" date="2024-02" db="EMBL/GenBank/DDBJ databases">
        <title>Deinococcus carri NBRC 110142.</title>
        <authorList>
            <person name="Ichikawa N."/>
            <person name="Katano-Makiyama Y."/>
            <person name="Hidaka K."/>
        </authorList>
    </citation>
    <scope>NUCLEOTIDE SEQUENCE [LARGE SCALE GENOMIC DNA]</scope>
    <source>
        <strain evidence="2 3">NBRC 110142</strain>
    </source>
</reference>
<sequence length="128" mass="13454">MLPRSCPRCAPSRILPFTVTGSIVISEAALASLIGLTAHEIPGVVGMAPANLKEGLSRVLGRANAREGVVVGREDGSYTADLYVVVAYGVSIPTVARNIKDRVEHIVKTQAGIELKATRVHAVGVQRA</sequence>
<protein>
    <submittedName>
        <fullName evidence="2">Uncharacterized protein Spy1614</fullName>
    </submittedName>
</protein>
<dbReference type="Pfam" id="PF03780">
    <property type="entry name" value="Asp23"/>
    <property type="match status" value="1"/>
</dbReference>
<evidence type="ECO:0000256" key="1">
    <source>
        <dbReference type="ARBA" id="ARBA00005721"/>
    </source>
</evidence>
<name>A0ABP9W5G8_9DEIO</name>
<comment type="caution">
    <text evidence="2">The sequence shown here is derived from an EMBL/GenBank/DDBJ whole genome shotgun (WGS) entry which is preliminary data.</text>
</comment>
<keyword evidence="3" id="KW-1185">Reference proteome</keyword>
<dbReference type="EMBL" id="BAABRP010000003">
    <property type="protein sequence ID" value="GAA5512612.1"/>
    <property type="molecule type" value="Genomic_DNA"/>
</dbReference>
<dbReference type="PANTHER" id="PTHR34297:SF2">
    <property type="entry name" value="ASP23_GLS24 FAMILY ENVELOPE STRESS RESPONSE PROTEIN"/>
    <property type="match status" value="1"/>
</dbReference>
<comment type="similarity">
    <text evidence="1">Belongs to the asp23 family.</text>
</comment>
<gene>
    <name evidence="2" type="ORF">Dcar01_01328</name>
</gene>